<dbReference type="InterPro" id="IPR021431">
    <property type="entry name" value="DUF3080"/>
</dbReference>
<dbReference type="PROSITE" id="PS51257">
    <property type="entry name" value="PROKAR_LIPOPROTEIN"/>
    <property type="match status" value="1"/>
</dbReference>
<dbReference type="AlphaFoldDB" id="A0A432XBV7"/>
<evidence type="ECO:0000313" key="2">
    <source>
        <dbReference type="Proteomes" id="UP000286985"/>
    </source>
</evidence>
<dbReference type="STRING" id="519452.SAMN04488139_2501"/>
<accession>A0A432XBV7</accession>
<dbReference type="RefSeq" id="WP_092841955.1">
    <property type="nucleotide sequence ID" value="NZ_FPCF01000009.1"/>
</dbReference>
<dbReference type="OrthoDB" id="5760979at2"/>
<protein>
    <submittedName>
        <fullName evidence="1">DUF3080 domain-containing protein</fullName>
    </submittedName>
</protein>
<dbReference type="Proteomes" id="UP000286985">
    <property type="component" value="Unassembled WGS sequence"/>
</dbReference>
<gene>
    <name evidence="1" type="ORF">CWE24_11750</name>
</gene>
<evidence type="ECO:0000313" key="1">
    <source>
        <dbReference type="EMBL" id="RUO46238.1"/>
    </source>
</evidence>
<reference evidence="2" key="1">
    <citation type="journal article" date="2018" name="Front. Microbiol.">
        <title>Genome-Based Analysis Reveals the Taxonomy and Diversity of the Family Idiomarinaceae.</title>
        <authorList>
            <person name="Liu Y."/>
            <person name="Lai Q."/>
            <person name="Shao Z."/>
        </authorList>
    </citation>
    <scope>NUCLEOTIDE SEQUENCE [LARGE SCALE GENOMIC DNA]</scope>
    <source>
        <strain evidence="2">908033</strain>
    </source>
</reference>
<keyword evidence="2" id="KW-1185">Reference proteome</keyword>
<organism evidence="1 2">
    <name type="scientific">Pseudidiomarina donghaiensis</name>
    <dbReference type="NCBI Taxonomy" id="519452"/>
    <lineage>
        <taxon>Bacteria</taxon>
        <taxon>Pseudomonadati</taxon>
        <taxon>Pseudomonadota</taxon>
        <taxon>Gammaproteobacteria</taxon>
        <taxon>Alteromonadales</taxon>
        <taxon>Idiomarinaceae</taxon>
        <taxon>Pseudidiomarina</taxon>
    </lineage>
</organism>
<sequence>MGKIVTLNARFDHSCAVLRQRLALCCAAAVMLSACSPAPEGLSHLHDYQQRVANTLNQPVANYQPVPRIQPPSARDLRLPIARLEISLLDAMRLDACAAGPLIAERNSSLGRLQQGVLRYFYDRQLVEALQLCAKQLQSENPELAQRIQQQAEAKRKLMPQLRTQAITQDNAIQNMISMADRPLAQPDSNTLAPLFSALNTVLQALDDQAELPTERELTAALERLDKNVYIGQLWRALHDNHAYLQQLQPLVSNLSQHAGCLSAGVPKRAHVLRQVFIARFSGPVQRHLNALTYQAQQLEPYIHALDTPLVAWQSHLRHIVALDDQLKTATRTHVQYWQTFFSDCEFTPGA</sequence>
<name>A0A432XBV7_9GAMM</name>
<proteinExistence type="predicted"/>
<dbReference type="Pfam" id="PF11279">
    <property type="entry name" value="DUF3080"/>
    <property type="match status" value="1"/>
</dbReference>
<dbReference type="EMBL" id="PIPU01000008">
    <property type="protein sequence ID" value="RUO46238.1"/>
    <property type="molecule type" value="Genomic_DNA"/>
</dbReference>
<comment type="caution">
    <text evidence="1">The sequence shown here is derived from an EMBL/GenBank/DDBJ whole genome shotgun (WGS) entry which is preliminary data.</text>
</comment>